<organism evidence="1 2">
    <name type="scientific">Limosa lapponica baueri</name>
    <dbReference type="NCBI Taxonomy" id="1758121"/>
    <lineage>
        <taxon>Eukaryota</taxon>
        <taxon>Metazoa</taxon>
        <taxon>Chordata</taxon>
        <taxon>Craniata</taxon>
        <taxon>Vertebrata</taxon>
        <taxon>Euteleostomi</taxon>
        <taxon>Archelosauria</taxon>
        <taxon>Archosauria</taxon>
        <taxon>Dinosauria</taxon>
        <taxon>Saurischia</taxon>
        <taxon>Theropoda</taxon>
        <taxon>Coelurosauria</taxon>
        <taxon>Aves</taxon>
        <taxon>Neognathae</taxon>
        <taxon>Neoaves</taxon>
        <taxon>Charadriiformes</taxon>
        <taxon>Scolopacidae</taxon>
        <taxon>Limosa</taxon>
    </lineage>
</organism>
<proteinExistence type="predicted"/>
<name>A0A2I0U7G1_LIMLA</name>
<evidence type="ECO:0000313" key="2">
    <source>
        <dbReference type="Proteomes" id="UP000233556"/>
    </source>
</evidence>
<dbReference type="Proteomes" id="UP000233556">
    <property type="component" value="Unassembled WGS sequence"/>
</dbReference>
<gene>
    <name evidence="1" type="ORF">llap_7794</name>
</gene>
<sequence>MVTPASTSGDEESQCNWCKIEGYVPSTTTSHEEEEKGDGEQGLWQLSQSIIEEESKSVLGSGFFPSSFSNIRWTQGNPENLLMTFIAQITPVDNVFLLLRTASGNLFCSSSKRLEVFIPVTEATDLVFGLEVLVYFVFQYCIMLVKLKPLILEEDFQDLDESILIKEALSNC</sequence>
<keyword evidence="2" id="KW-1185">Reference proteome</keyword>
<accession>A0A2I0U7G1</accession>
<evidence type="ECO:0000313" key="1">
    <source>
        <dbReference type="EMBL" id="PKU41903.1"/>
    </source>
</evidence>
<protein>
    <submittedName>
        <fullName evidence="1">Uncharacterized protein</fullName>
    </submittedName>
</protein>
<reference evidence="2" key="1">
    <citation type="submission" date="2017-11" db="EMBL/GenBank/DDBJ databases">
        <authorList>
            <person name="Lima N.C."/>
            <person name="Parody-Merino A.M."/>
            <person name="Battley P.F."/>
            <person name="Fidler A.E."/>
            <person name="Prosdocimi F."/>
        </authorList>
    </citation>
    <scope>NUCLEOTIDE SEQUENCE [LARGE SCALE GENOMIC DNA]</scope>
</reference>
<reference evidence="2" key="2">
    <citation type="submission" date="2017-12" db="EMBL/GenBank/DDBJ databases">
        <title>Genome sequence of the Bar-tailed Godwit (Limosa lapponica baueri).</title>
        <authorList>
            <person name="Lima N.C.B."/>
            <person name="Parody-Merino A.M."/>
            <person name="Battley P.F."/>
            <person name="Fidler A.E."/>
            <person name="Prosdocimi F."/>
        </authorList>
    </citation>
    <scope>NUCLEOTIDE SEQUENCE [LARGE SCALE GENOMIC DNA]</scope>
</reference>
<dbReference type="EMBL" id="KZ506059">
    <property type="protein sequence ID" value="PKU41903.1"/>
    <property type="molecule type" value="Genomic_DNA"/>
</dbReference>
<dbReference type="AlphaFoldDB" id="A0A2I0U7G1"/>